<dbReference type="GO" id="GO:0005524">
    <property type="term" value="F:ATP binding"/>
    <property type="evidence" value="ECO:0007669"/>
    <property type="project" value="UniProtKB-UniRule"/>
</dbReference>
<feature type="region of interest" description="Disordered" evidence="6">
    <location>
        <begin position="354"/>
        <end position="411"/>
    </location>
</feature>
<keyword evidence="3" id="KW-0418">Kinase</keyword>
<sequence>MHSTPPPPEDWPHPRDMPPLPSGTRIGGDVVEGVLGAGCFGAVYRVRGPDGYVAALKLVPLDQGDELARRAGRELVLSARLHHPNLACLLGAGHWPEEKPRFVWLKFKLVQGLTLEQWGEGPGRTVGEVVRRVLEVARALAVSHEAGVLHRDIKEDNILVGTADGQAVLVDFGAGYREGEATLTRRMFPPGAPLYRAPEAWVYARAHRGEAGAHYRPGPGDDLYALGVVFYRLLTRRYPFGLTDGGGVDVEAVLHRAPLPPRLVNPRVPRAVEAECLRLLERQPGARHADAVALCEALEALLSREDVDPEAPLHEDKPPPAAPRPRARRARVLAAVGGTLALVLGAWWLTSSQEVAPPESPPESTRAVAPPLPEAPTPAAAAPPAAPRKESAPVKQHPQTSGSRVPARPKGWAHPVRSACLGLTGAALQACLGAQQQVPPAHSAPPPQACPAGAVETMTGTLGLRMGEKTSVEWSDVRGRPVRVDEDTPVYVVGHWMAGADHMLRGGTFALPGHTRLSGRLYVHEGRVYGRFTEARTPGGETYPMCLELLDPNARAGMELQPGSEPGKMLVGPTAVVRVVNRFKEAASR</sequence>
<keyword evidence="2 5" id="KW-0547">Nucleotide-binding</keyword>
<name>A0A084SZ76_9BACT</name>
<dbReference type="Proteomes" id="UP000028547">
    <property type="component" value="Unassembled WGS sequence"/>
</dbReference>
<dbReference type="PROSITE" id="PS50011">
    <property type="entry name" value="PROTEIN_KINASE_DOM"/>
    <property type="match status" value="1"/>
</dbReference>
<feature type="region of interest" description="Disordered" evidence="6">
    <location>
        <begin position="306"/>
        <end position="326"/>
    </location>
</feature>
<feature type="region of interest" description="Disordered" evidence="6">
    <location>
        <begin position="1"/>
        <end position="24"/>
    </location>
</feature>
<dbReference type="SUPFAM" id="SSF56112">
    <property type="entry name" value="Protein kinase-like (PK-like)"/>
    <property type="match status" value="1"/>
</dbReference>
<organism evidence="8 9">
    <name type="scientific">Archangium violaceum Cb vi76</name>
    <dbReference type="NCBI Taxonomy" id="1406225"/>
    <lineage>
        <taxon>Bacteria</taxon>
        <taxon>Pseudomonadati</taxon>
        <taxon>Myxococcota</taxon>
        <taxon>Myxococcia</taxon>
        <taxon>Myxococcales</taxon>
        <taxon>Cystobacterineae</taxon>
        <taxon>Archangiaceae</taxon>
        <taxon>Archangium</taxon>
    </lineage>
</organism>
<dbReference type="Gene3D" id="3.30.200.20">
    <property type="entry name" value="Phosphorylase Kinase, domain 1"/>
    <property type="match status" value="1"/>
</dbReference>
<dbReference type="RefSeq" id="WP_043391244.1">
    <property type="nucleotide sequence ID" value="NZ_JPMI01000041.1"/>
</dbReference>
<dbReference type="SMART" id="SM00220">
    <property type="entry name" value="S_TKc"/>
    <property type="match status" value="1"/>
</dbReference>
<dbReference type="Pfam" id="PF00069">
    <property type="entry name" value="Pkinase"/>
    <property type="match status" value="1"/>
</dbReference>
<dbReference type="PROSITE" id="PS00107">
    <property type="entry name" value="PROTEIN_KINASE_ATP"/>
    <property type="match status" value="1"/>
</dbReference>
<dbReference type="CDD" id="cd14014">
    <property type="entry name" value="STKc_PknB_like"/>
    <property type="match status" value="1"/>
</dbReference>
<feature type="compositionally biased region" description="Basic and acidic residues" evidence="6">
    <location>
        <begin position="306"/>
        <end position="318"/>
    </location>
</feature>
<evidence type="ECO:0000313" key="8">
    <source>
        <dbReference type="EMBL" id="KFA93761.1"/>
    </source>
</evidence>
<evidence type="ECO:0000313" key="9">
    <source>
        <dbReference type="Proteomes" id="UP000028547"/>
    </source>
</evidence>
<gene>
    <name evidence="8" type="ORF">Q664_07100</name>
</gene>
<comment type="caution">
    <text evidence="8">The sequence shown here is derived from an EMBL/GenBank/DDBJ whole genome shotgun (WGS) entry which is preliminary data.</text>
</comment>
<reference evidence="8 9" key="1">
    <citation type="submission" date="2014-07" db="EMBL/GenBank/DDBJ databases">
        <title>Draft Genome Sequence of Gephyronic Acid Producer, Cystobacter violaceus Strain Cb vi76.</title>
        <authorList>
            <person name="Stevens D.C."/>
            <person name="Young J."/>
            <person name="Carmichael R."/>
            <person name="Tan J."/>
            <person name="Taylor R.E."/>
        </authorList>
    </citation>
    <scope>NUCLEOTIDE SEQUENCE [LARGE SCALE GENOMIC DNA]</scope>
    <source>
        <strain evidence="8 9">Cb vi76</strain>
    </source>
</reference>
<evidence type="ECO:0000259" key="7">
    <source>
        <dbReference type="PROSITE" id="PS50011"/>
    </source>
</evidence>
<dbReference type="PANTHER" id="PTHR43289:SF6">
    <property type="entry name" value="SERINE_THREONINE-PROTEIN KINASE NEKL-3"/>
    <property type="match status" value="1"/>
</dbReference>
<dbReference type="GO" id="GO:0004674">
    <property type="term" value="F:protein serine/threonine kinase activity"/>
    <property type="evidence" value="ECO:0007669"/>
    <property type="project" value="TreeGrafter"/>
</dbReference>
<dbReference type="InterPro" id="IPR011009">
    <property type="entry name" value="Kinase-like_dom_sf"/>
</dbReference>
<keyword evidence="1" id="KW-0808">Transferase</keyword>
<feature type="domain" description="Protein kinase" evidence="7">
    <location>
        <begin position="29"/>
        <end position="302"/>
    </location>
</feature>
<evidence type="ECO:0000256" key="1">
    <source>
        <dbReference type="ARBA" id="ARBA00022679"/>
    </source>
</evidence>
<proteinExistence type="predicted"/>
<dbReference type="Gene3D" id="1.10.510.10">
    <property type="entry name" value="Transferase(Phosphotransferase) domain 1"/>
    <property type="match status" value="1"/>
</dbReference>
<dbReference type="InterPro" id="IPR017441">
    <property type="entry name" value="Protein_kinase_ATP_BS"/>
</dbReference>
<evidence type="ECO:0000256" key="3">
    <source>
        <dbReference type="ARBA" id="ARBA00022777"/>
    </source>
</evidence>
<evidence type="ECO:0000256" key="2">
    <source>
        <dbReference type="ARBA" id="ARBA00022741"/>
    </source>
</evidence>
<protein>
    <recommendedName>
        <fullName evidence="7">Protein kinase domain-containing protein</fullName>
    </recommendedName>
</protein>
<dbReference type="EMBL" id="JPMI01000041">
    <property type="protein sequence ID" value="KFA93761.1"/>
    <property type="molecule type" value="Genomic_DNA"/>
</dbReference>
<evidence type="ECO:0000256" key="4">
    <source>
        <dbReference type="ARBA" id="ARBA00022840"/>
    </source>
</evidence>
<dbReference type="InterPro" id="IPR008271">
    <property type="entry name" value="Ser/Thr_kinase_AS"/>
</dbReference>
<dbReference type="PANTHER" id="PTHR43289">
    <property type="entry name" value="MITOGEN-ACTIVATED PROTEIN KINASE KINASE KINASE 20-RELATED"/>
    <property type="match status" value="1"/>
</dbReference>
<accession>A0A084SZ76</accession>
<evidence type="ECO:0000256" key="6">
    <source>
        <dbReference type="SAM" id="MobiDB-lite"/>
    </source>
</evidence>
<feature type="binding site" evidence="5">
    <location>
        <position position="57"/>
    </location>
    <ligand>
        <name>ATP</name>
        <dbReference type="ChEBI" id="CHEBI:30616"/>
    </ligand>
</feature>
<dbReference type="PROSITE" id="PS00108">
    <property type="entry name" value="PROTEIN_KINASE_ST"/>
    <property type="match status" value="1"/>
</dbReference>
<dbReference type="AlphaFoldDB" id="A0A084SZ76"/>
<evidence type="ECO:0000256" key="5">
    <source>
        <dbReference type="PROSITE-ProRule" id="PRU10141"/>
    </source>
</evidence>
<dbReference type="InterPro" id="IPR000719">
    <property type="entry name" value="Prot_kinase_dom"/>
</dbReference>
<keyword evidence="4 5" id="KW-0067">ATP-binding</keyword>